<dbReference type="EMBL" id="LGLK01000057">
    <property type="protein sequence ID" value="KPC17778.1"/>
    <property type="molecule type" value="Genomic_DNA"/>
</dbReference>
<sequence length="306" mass="34229">MSRKTSNHDRAVSAVQMVYGFPGKLLNKWEAEPLGNDEFMLHRHNGSSRKVKLNEHIETVFGKCIVSRSEFGTLAIGDYSVIIGKGIKHGFQARKMARKDTWTLVSDTGRTMGQVRLGDEPGQDPVSIKAGHLLQVGDEIYPIVPKKHDINLLVFRTPYENGYYSRINVLENGNIANRKDGAKGIFVPPAFDGDPALFYDNENHQKVLTAKFWIAKGGKSVQFHSRDVETALKELTLERKLSEKAAEAIDAGIDPEGYDQYCAVLKELEPIRDAWQKNSMMIACGAEYFRPHKIGLANSSGYEMGR</sequence>
<comment type="caution">
    <text evidence="1">The sequence shown here is derived from an EMBL/GenBank/DDBJ whole genome shotgun (WGS) entry which is preliminary data.</text>
</comment>
<organism evidence="1 2">
    <name type="scientific">Pseudomonas amygdali pv. lachrymans</name>
    <name type="common">Pseudomonas syringae pv. lachrymans</name>
    <dbReference type="NCBI Taxonomy" id="53707"/>
    <lineage>
        <taxon>Bacteria</taxon>
        <taxon>Pseudomonadati</taxon>
        <taxon>Pseudomonadota</taxon>
        <taxon>Gammaproteobacteria</taxon>
        <taxon>Pseudomonadales</taxon>
        <taxon>Pseudomonadaceae</taxon>
        <taxon>Pseudomonas</taxon>
        <taxon>Pseudomonas amygdali</taxon>
    </lineage>
</organism>
<evidence type="ECO:0000313" key="2">
    <source>
        <dbReference type="Proteomes" id="UP000037943"/>
    </source>
</evidence>
<dbReference type="Proteomes" id="UP000037943">
    <property type="component" value="Unassembled WGS sequence"/>
</dbReference>
<evidence type="ECO:0000313" key="1">
    <source>
        <dbReference type="EMBL" id="KPC17778.1"/>
    </source>
</evidence>
<keyword evidence="2" id="KW-1185">Reference proteome</keyword>
<reference evidence="1 2" key="2">
    <citation type="submission" date="2015-10" db="EMBL/GenBank/DDBJ databases">
        <title>Comparative genomics and high-throughput reverse genetic screens identify a new phytobacterial MAMP and an Arabidopsis receptor required for immune elicitation.</title>
        <authorList>
            <person name="Mott G.A."/>
            <person name="Thakur S."/>
            <person name="Wang P.W."/>
            <person name="Desveaux D."/>
            <person name="Guttman D.S."/>
        </authorList>
    </citation>
    <scope>NUCLEOTIDE SEQUENCE [LARGE SCALE GENOMIC DNA]</scope>
    <source>
        <strain evidence="1 2">107</strain>
    </source>
</reference>
<proteinExistence type="predicted"/>
<gene>
    <name evidence="1" type="ORF">AC499_0980</name>
</gene>
<name>A0ABR5KSK2_PSEAV</name>
<protein>
    <submittedName>
        <fullName evidence="1">Uncharacterized protein</fullName>
    </submittedName>
</protein>
<reference evidence="1 2" key="1">
    <citation type="submission" date="2015-07" db="EMBL/GenBank/DDBJ databases">
        <authorList>
            <person name="O'Brien H.E."/>
            <person name="Thakur S."/>
            <person name="Gong Y."/>
            <person name="Wang P.W."/>
            <person name="Guttman D.S."/>
        </authorList>
    </citation>
    <scope>NUCLEOTIDE SEQUENCE [LARGE SCALE GENOMIC DNA]</scope>
    <source>
        <strain evidence="1 2">107</strain>
    </source>
</reference>
<accession>A0ABR5KSK2</accession>
<dbReference type="RefSeq" id="WP_147480836.1">
    <property type="nucleotide sequence ID" value="NZ_RBTB01000241.1"/>
</dbReference>